<evidence type="ECO:0000313" key="4">
    <source>
        <dbReference type="Proteomes" id="UP000053660"/>
    </source>
</evidence>
<evidence type="ECO:0000313" key="3">
    <source>
        <dbReference type="EMBL" id="KHJ94717.1"/>
    </source>
</evidence>
<dbReference type="OrthoDB" id="5832721at2759"/>
<keyword evidence="4" id="KW-1185">Reference proteome</keyword>
<proteinExistence type="predicted"/>
<evidence type="ECO:0000259" key="2">
    <source>
        <dbReference type="PROSITE" id="PS50010"/>
    </source>
</evidence>
<feature type="domain" description="DH" evidence="2">
    <location>
        <begin position="1"/>
        <end position="74"/>
    </location>
</feature>
<dbReference type="SUPFAM" id="SSF48065">
    <property type="entry name" value="DBL homology domain (DH-domain)"/>
    <property type="match status" value="1"/>
</dbReference>
<dbReference type="AlphaFoldDB" id="A0A0B1TFX9"/>
<name>A0A0B1TFX9_OESDE</name>
<dbReference type="Proteomes" id="UP000053660">
    <property type="component" value="Unassembled WGS sequence"/>
</dbReference>
<dbReference type="EMBL" id="KN550223">
    <property type="protein sequence ID" value="KHJ94717.1"/>
    <property type="molecule type" value="Genomic_DNA"/>
</dbReference>
<dbReference type="Pfam" id="PF00621">
    <property type="entry name" value="RhoGEF"/>
    <property type="match status" value="1"/>
</dbReference>
<protein>
    <recommendedName>
        <fullName evidence="2">DH domain-containing protein</fullName>
    </recommendedName>
</protein>
<gene>
    <name evidence="3" type="ORF">OESDEN_05352</name>
</gene>
<dbReference type="GO" id="GO:0005085">
    <property type="term" value="F:guanyl-nucleotide exchange factor activity"/>
    <property type="evidence" value="ECO:0007669"/>
    <property type="project" value="InterPro"/>
</dbReference>
<organism evidence="3 4">
    <name type="scientific">Oesophagostomum dentatum</name>
    <name type="common">Nodular worm</name>
    <dbReference type="NCBI Taxonomy" id="61180"/>
    <lineage>
        <taxon>Eukaryota</taxon>
        <taxon>Metazoa</taxon>
        <taxon>Ecdysozoa</taxon>
        <taxon>Nematoda</taxon>
        <taxon>Chromadorea</taxon>
        <taxon>Rhabditida</taxon>
        <taxon>Rhabditina</taxon>
        <taxon>Rhabditomorpha</taxon>
        <taxon>Strongyloidea</taxon>
        <taxon>Strongylidae</taxon>
        <taxon>Oesophagostomum</taxon>
    </lineage>
</organism>
<dbReference type="Gene3D" id="1.20.900.10">
    <property type="entry name" value="Dbl homology (DH) domain"/>
    <property type="match status" value="1"/>
</dbReference>
<reference evidence="3 4" key="1">
    <citation type="submission" date="2014-03" db="EMBL/GenBank/DDBJ databases">
        <title>Draft genome of the hookworm Oesophagostomum dentatum.</title>
        <authorList>
            <person name="Mitreva M."/>
        </authorList>
    </citation>
    <scope>NUCLEOTIDE SEQUENCE [LARGE SCALE GENOMIC DNA]</scope>
    <source>
        <strain evidence="3 4">OD-Hann</strain>
    </source>
</reference>
<accession>A0A0B1TFX9</accession>
<feature type="region of interest" description="Disordered" evidence="1">
    <location>
        <begin position="229"/>
        <end position="260"/>
    </location>
</feature>
<dbReference type="InterPro" id="IPR035899">
    <property type="entry name" value="DBL_dom_sf"/>
</dbReference>
<sequence length="290" mass="33352">MQVVTSLNVFKFDIILQAKECSKEFKRNQFQDILIRPVQRLPTVVVLLKELQKRDITKSEKVDKAIALVEKIIRFKYFTHVLIPSVREINRMKLSYYEDTLPIFCWTIRDVTSDATWYVEAIERDPMTAFVDEIHEKIFMDLGRDVSWGGFMLSDVHCSNLREMLKKHMKKALAKDAKEAKDRDCFDVTQAAAADPSSSQSFAKGLRRTVSQVGGSFVRLAIPQALRRRSTSTTRIAGEGTVPEQQPLSQSQCETHRRRSRIGVSSIELKEEFMSTVIEEQERDASDKEN</sequence>
<evidence type="ECO:0000256" key="1">
    <source>
        <dbReference type="SAM" id="MobiDB-lite"/>
    </source>
</evidence>
<feature type="compositionally biased region" description="Polar residues" evidence="1">
    <location>
        <begin position="243"/>
        <end position="253"/>
    </location>
</feature>
<dbReference type="InterPro" id="IPR000219">
    <property type="entry name" value="DH_dom"/>
</dbReference>
<dbReference type="PROSITE" id="PS50010">
    <property type="entry name" value="DH_2"/>
    <property type="match status" value="1"/>
</dbReference>